<evidence type="ECO:0000313" key="2">
    <source>
        <dbReference type="EMBL" id="KAG0019022.1"/>
    </source>
</evidence>
<accession>A0A9P6T1Z9</accession>
<keyword evidence="3" id="KW-1185">Reference proteome</keyword>
<feature type="region of interest" description="Disordered" evidence="1">
    <location>
        <begin position="1"/>
        <end position="31"/>
    </location>
</feature>
<gene>
    <name evidence="2" type="ORF">BGZ80_006423</name>
</gene>
<sequence>MESMSNEGRQDNPNSATNDNGNNKNVSIDHSDTDTTLAEHAKWALEMIANKKPITMPSFASAFDYYSELDAHSAYSNLISSSNMPQVRRSRLQANYNIWRNNLAEKYWAEREEANSLVESPADPKRDNSDLLNIDGVLPSIETPPAYLPETEELPSSQSLFEPHASSPDPLEGYLIVRERYILDMTELTGYIPMDQEMTVALSPIRVVEEHANSPKSIRLQLPVSCRDAIDGFLIAQDQDKRYYPPQATTDIELEVFTILSCLSFSHGPKTLADCCHSKNQEMNFIIHHISIIWNSIFNAHEGFSLKWDRRLNEDGLERPDVLISHHGVVVGCGEIKPFLASKTSLDEDRARLPEFMKRALHERIIQAQTESEFAVFGFFISGSQVEISLMRLVNNECLYKVYTGAVLSSIIGNEDSMPQLLARLYFVRQWIMTTIPTTQGPRMHCDTKLLRPTFRTIQTP</sequence>
<dbReference type="Proteomes" id="UP000703661">
    <property type="component" value="Unassembled WGS sequence"/>
</dbReference>
<name>A0A9P6T1Z9_9FUNG</name>
<organism evidence="2 3">
    <name type="scientific">Entomortierella chlamydospora</name>
    <dbReference type="NCBI Taxonomy" id="101097"/>
    <lineage>
        <taxon>Eukaryota</taxon>
        <taxon>Fungi</taxon>
        <taxon>Fungi incertae sedis</taxon>
        <taxon>Mucoromycota</taxon>
        <taxon>Mortierellomycotina</taxon>
        <taxon>Mortierellomycetes</taxon>
        <taxon>Mortierellales</taxon>
        <taxon>Mortierellaceae</taxon>
        <taxon>Entomortierella</taxon>
    </lineage>
</organism>
<evidence type="ECO:0000256" key="1">
    <source>
        <dbReference type="SAM" id="MobiDB-lite"/>
    </source>
</evidence>
<evidence type="ECO:0000313" key="3">
    <source>
        <dbReference type="Proteomes" id="UP000703661"/>
    </source>
</evidence>
<proteinExistence type="predicted"/>
<dbReference type="EMBL" id="JAAAID010000317">
    <property type="protein sequence ID" value="KAG0019022.1"/>
    <property type="molecule type" value="Genomic_DNA"/>
</dbReference>
<protein>
    <submittedName>
        <fullName evidence="2">Uncharacterized protein</fullName>
    </submittedName>
</protein>
<dbReference type="AlphaFoldDB" id="A0A9P6T1Z9"/>
<comment type="caution">
    <text evidence="2">The sequence shown here is derived from an EMBL/GenBank/DDBJ whole genome shotgun (WGS) entry which is preliminary data.</text>
</comment>
<feature type="compositionally biased region" description="Polar residues" evidence="1">
    <location>
        <begin position="1"/>
        <end position="26"/>
    </location>
</feature>
<reference evidence="2" key="1">
    <citation type="journal article" date="2020" name="Fungal Divers.">
        <title>Resolving the Mortierellaceae phylogeny through synthesis of multi-gene phylogenetics and phylogenomics.</title>
        <authorList>
            <person name="Vandepol N."/>
            <person name="Liber J."/>
            <person name="Desiro A."/>
            <person name="Na H."/>
            <person name="Kennedy M."/>
            <person name="Barry K."/>
            <person name="Grigoriev I.V."/>
            <person name="Miller A.N."/>
            <person name="O'Donnell K."/>
            <person name="Stajich J.E."/>
            <person name="Bonito G."/>
        </authorList>
    </citation>
    <scope>NUCLEOTIDE SEQUENCE</scope>
    <source>
        <strain evidence="2">NRRL 2769</strain>
    </source>
</reference>